<name>A0A1G7EAT0_9PROT</name>
<reference evidence="2 3" key="1">
    <citation type="submission" date="2016-10" db="EMBL/GenBank/DDBJ databases">
        <authorList>
            <person name="de Groot N.N."/>
        </authorList>
    </citation>
    <scope>NUCLEOTIDE SEQUENCE [LARGE SCALE GENOMIC DNA]</scope>
    <source>
        <strain evidence="2 3">CGMCC 1.9109</strain>
    </source>
</reference>
<dbReference type="Gene3D" id="3.30.110.40">
    <property type="entry name" value="TusA-like domain"/>
    <property type="match status" value="1"/>
</dbReference>
<sequence length="99" mass="10895">MQRLNLSEFLDLRGATCPMAFVKTKLHLDQIPPGETTTVVFEQSQGNEPLVRSICSLGHIILSEKTVAASFLTDDDTVTDIPPPSDEVQLTILEIEVKT</sequence>
<dbReference type="SUPFAM" id="SSF64307">
    <property type="entry name" value="SirA-like"/>
    <property type="match status" value="1"/>
</dbReference>
<dbReference type="STRING" id="637679.GCA_001550055_00147"/>
<feature type="domain" description="UPF0033" evidence="1">
    <location>
        <begin position="9"/>
        <end position="62"/>
    </location>
</feature>
<dbReference type="Proteomes" id="UP000183685">
    <property type="component" value="Unassembled WGS sequence"/>
</dbReference>
<gene>
    <name evidence="2" type="ORF">SAMN04488071_3368</name>
</gene>
<dbReference type="InterPro" id="IPR036868">
    <property type="entry name" value="TusA-like_sf"/>
</dbReference>
<keyword evidence="2" id="KW-0808">Transferase</keyword>
<dbReference type="OrthoDB" id="9794210at2"/>
<evidence type="ECO:0000259" key="1">
    <source>
        <dbReference type="Pfam" id="PF01206"/>
    </source>
</evidence>
<dbReference type="Pfam" id="PF01206">
    <property type="entry name" value="TusA"/>
    <property type="match status" value="1"/>
</dbReference>
<dbReference type="InterPro" id="IPR001455">
    <property type="entry name" value="TusA-like"/>
</dbReference>
<proteinExistence type="predicted"/>
<dbReference type="RefSeq" id="WP_068301292.1">
    <property type="nucleotide sequence ID" value="NZ_DAIOMO010000002.1"/>
</dbReference>
<dbReference type="EMBL" id="FNAK01000008">
    <property type="protein sequence ID" value="SDE60772.1"/>
    <property type="molecule type" value="Genomic_DNA"/>
</dbReference>
<dbReference type="AlphaFoldDB" id="A0A1G7EAT0"/>
<dbReference type="CDD" id="cd00291">
    <property type="entry name" value="SirA_YedF_YeeD"/>
    <property type="match status" value="1"/>
</dbReference>
<organism evidence="2 3">
    <name type="scientific">Kordiimonas lacus</name>
    <dbReference type="NCBI Taxonomy" id="637679"/>
    <lineage>
        <taxon>Bacteria</taxon>
        <taxon>Pseudomonadati</taxon>
        <taxon>Pseudomonadota</taxon>
        <taxon>Alphaproteobacteria</taxon>
        <taxon>Kordiimonadales</taxon>
        <taxon>Kordiimonadaceae</taxon>
        <taxon>Kordiimonas</taxon>
    </lineage>
</organism>
<evidence type="ECO:0000313" key="3">
    <source>
        <dbReference type="Proteomes" id="UP000183685"/>
    </source>
</evidence>
<keyword evidence="3" id="KW-1185">Reference proteome</keyword>
<evidence type="ECO:0000313" key="2">
    <source>
        <dbReference type="EMBL" id="SDE60772.1"/>
    </source>
</evidence>
<accession>A0A1G7EAT0</accession>
<protein>
    <submittedName>
        <fullName evidence="2">TusA-related sulfurtransferase</fullName>
    </submittedName>
</protein>
<dbReference type="GO" id="GO:0016740">
    <property type="term" value="F:transferase activity"/>
    <property type="evidence" value="ECO:0007669"/>
    <property type="project" value="UniProtKB-KW"/>
</dbReference>